<dbReference type="STRING" id="1122124.GCA_000423165_01940"/>
<proteinExistence type="predicted"/>
<keyword evidence="1" id="KW-0732">Signal</keyword>
<dbReference type="RefSeq" id="WP_026860667.1">
    <property type="nucleotide sequence ID" value="NZ_JAHVIQ010000002.1"/>
</dbReference>
<evidence type="ECO:0000313" key="2">
    <source>
        <dbReference type="EMBL" id="RUO72104.1"/>
    </source>
</evidence>
<evidence type="ECO:0000313" key="3">
    <source>
        <dbReference type="Proteomes" id="UP000287022"/>
    </source>
</evidence>
<dbReference type="AlphaFoldDB" id="A0A432Z2I0"/>
<feature type="signal peptide" evidence="1">
    <location>
        <begin position="1"/>
        <end position="26"/>
    </location>
</feature>
<feature type="chain" id="PRO_5019451134" evidence="1">
    <location>
        <begin position="27"/>
        <end position="158"/>
    </location>
</feature>
<accession>A0A432Z2I0</accession>
<evidence type="ECO:0000256" key="1">
    <source>
        <dbReference type="SAM" id="SignalP"/>
    </source>
</evidence>
<gene>
    <name evidence="2" type="ORF">CWI80_09900</name>
</gene>
<dbReference type="EMBL" id="PIQE01000003">
    <property type="protein sequence ID" value="RUO72104.1"/>
    <property type="molecule type" value="Genomic_DNA"/>
</dbReference>
<reference evidence="3" key="1">
    <citation type="journal article" date="2018" name="Front. Microbiol.">
        <title>Genome-Based Analysis Reveals the Taxonomy and Diversity of the Family Idiomarinaceae.</title>
        <authorList>
            <person name="Liu Y."/>
            <person name="Lai Q."/>
            <person name="Shao Z."/>
        </authorList>
    </citation>
    <scope>NUCLEOTIDE SEQUENCE [LARGE SCALE GENOMIC DNA]</scope>
    <source>
        <strain evidence="3">c121</strain>
    </source>
</reference>
<dbReference type="Proteomes" id="UP000287022">
    <property type="component" value="Unassembled WGS sequence"/>
</dbReference>
<comment type="caution">
    <text evidence="2">The sequence shown here is derived from an EMBL/GenBank/DDBJ whole genome shotgun (WGS) entry which is preliminary data.</text>
</comment>
<protein>
    <submittedName>
        <fullName evidence="2">Uncharacterized protein</fullName>
    </submittedName>
</protein>
<name>A0A432Z2I0_9GAMM</name>
<keyword evidence="3" id="KW-1185">Reference proteome</keyword>
<sequence>MLKLFSLGSAVVGLSLATLWTPMAEAQEATMQQLRDCAAIENPLQRLVCYDKLVAGDGAYTPARASQVNDKEGAFGREHHVETQDVPNEIHLQLASVHENALGKLEFTFTNGQKWLQIDSVAWPRPKQGSYFIERAALNSFMLGREGENRRMRVRRVE</sequence>
<organism evidence="2 3">
    <name type="scientific">Pseudidiomarina sediminum</name>
    <dbReference type="NCBI Taxonomy" id="431675"/>
    <lineage>
        <taxon>Bacteria</taxon>
        <taxon>Pseudomonadati</taxon>
        <taxon>Pseudomonadota</taxon>
        <taxon>Gammaproteobacteria</taxon>
        <taxon>Alteromonadales</taxon>
        <taxon>Idiomarinaceae</taxon>
        <taxon>Pseudidiomarina</taxon>
    </lineage>
</organism>